<dbReference type="AlphaFoldDB" id="A0A8R1XXH6"/>
<name>A0A8R1XXH6_ONCVO</name>
<protein>
    <submittedName>
        <fullName evidence="2">Uncharacterized protein</fullName>
    </submittedName>
</protein>
<keyword evidence="3" id="KW-1185">Reference proteome</keyword>
<proteinExistence type="predicted"/>
<evidence type="ECO:0000313" key="3">
    <source>
        <dbReference type="Proteomes" id="UP000024404"/>
    </source>
</evidence>
<accession>A0A8R1XXH6</accession>
<feature type="compositionally biased region" description="Polar residues" evidence="1">
    <location>
        <begin position="1"/>
        <end position="17"/>
    </location>
</feature>
<sequence length="31" mass="3426">MGLTSRNEFQFSMNCSKEISDENSAGKITEA</sequence>
<dbReference type="EMBL" id="CMVM020000161">
    <property type="status" value="NOT_ANNOTATED_CDS"/>
    <property type="molecule type" value="Genomic_DNA"/>
</dbReference>
<reference evidence="3" key="1">
    <citation type="submission" date="2013-10" db="EMBL/GenBank/DDBJ databases">
        <title>Genome sequencing of Onchocerca volvulus.</title>
        <authorList>
            <person name="Cotton J."/>
            <person name="Tsai J."/>
            <person name="Stanley E."/>
            <person name="Tracey A."/>
            <person name="Holroyd N."/>
            <person name="Lustigman S."/>
            <person name="Berriman M."/>
        </authorList>
    </citation>
    <scope>NUCLEOTIDE SEQUENCE</scope>
</reference>
<dbReference type="Proteomes" id="UP000024404">
    <property type="component" value="Unassembled WGS sequence"/>
</dbReference>
<feature type="region of interest" description="Disordered" evidence="1">
    <location>
        <begin position="1"/>
        <end position="31"/>
    </location>
</feature>
<organism evidence="2 3">
    <name type="scientific">Onchocerca volvulus</name>
    <dbReference type="NCBI Taxonomy" id="6282"/>
    <lineage>
        <taxon>Eukaryota</taxon>
        <taxon>Metazoa</taxon>
        <taxon>Ecdysozoa</taxon>
        <taxon>Nematoda</taxon>
        <taxon>Chromadorea</taxon>
        <taxon>Rhabditida</taxon>
        <taxon>Spirurina</taxon>
        <taxon>Spiruromorpha</taxon>
        <taxon>Filarioidea</taxon>
        <taxon>Onchocercidae</taxon>
        <taxon>Onchocerca</taxon>
    </lineage>
</organism>
<reference evidence="2" key="2">
    <citation type="submission" date="2022-06" db="UniProtKB">
        <authorList>
            <consortium name="EnsemblMetazoa"/>
        </authorList>
    </citation>
    <scope>IDENTIFICATION</scope>
</reference>
<evidence type="ECO:0000313" key="2">
    <source>
        <dbReference type="EnsemblMetazoa" id="OVOC5814.1"/>
    </source>
</evidence>
<dbReference type="EnsemblMetazoa" id="OVOC5814.1">
    <property type="protein sequence ID" value="OVOC5814.1"/>
    <property type="gene ID" value="WBGene00242623"/>
</dbReference>
<evidence type="ECO:0000256" key="1">
    <source>
        <dbReference type="SAM" id="MobiDB-lite"/>
    </source>
</evidence>